<reference evidence="1 2" key="1">
    <citation type="journal article" date="2022" name="Nat. Ecol. Evol.">
        <title>A masculinizing supergene underlies an exaggerated male reproductive morph in a spider.</title>
        <authorList>
            <person name="Hendrickx F."/>
            <person name="De Corte Z."/>
            <person name="Sonet G."/>
            <person name="Van Belleghem S.M."/>
            <person name="Kostlbacher S."/>
            <person name="Vangestel C."/>
        </authorList>
    </citation>
    <scope>NUCLEOTIDE SEQUENCE [LARGE SCALE GENOMIC DNA]</scope>
    <source>
        <strain evidence="1">W744_W776</strain>
    </source>
</reference>
<organism evidence="1 2">
    <name type="scientific">Oedothorax gibbosus</name>
    <dbReference type="NCBI Taxonomy" id="931172"/>
    <lineage>
        <taxon>Eukaryota</taxon>
        <taxon>Metazoa</taxon>
        <taxon>Ecdysozoa</taxon>
        <taxon>Arthropoda</taxon>
        <taxon>Chelicerata</taxon>
        <taxon>Arachnida</taxon>
        <taxon>Araneae</taxon>
        <taxon>Araneomorphae</taxon>
        <taxon>Entelegynae</taxon>
        <taxon>Araneoidea</taxon>
        <taxon>Linyphiidae</taxon>
        <taxon>Erigoninae</taxon>
        <taxon>Oedothorax</taxon>
    </lineage>
</organism>
<evidence type="ECO:0000313" key="2">
    <source>
        <dbReference type="Proteomes" id="UP000827092"/>
    </source>
</evidence>
<name>A0AAV6VFJ6_9ARAC</name>
<dbReference type="AlphaFoldDB" id="A0AAV6VFJ6"/>
<accession>A0AAV6VFJ6</accession>
<dbReference type="EMBL" id="JAFNEN010000089">
    <property type="protein sequence ID" value="KAG8195389.1"/>
    <property type="molecule type" value="Genomic_DNA"/>
</dbReference>
<dbReference type="Proteomes" id="UP000827092">
    <property type="component" value="Unassembled WGS sequence"/>
</dbReference>
<keyword evidence="2" id="KW-1185">Reference proteome</keyword>
<gene>
    <name evidence="1" type="ORF">JTE90_001403</name>
</gene>
<evidence type="ECO:0000313" key="1">
    <source>
        <dbReference type="EMBL" id="KAG8195389.1"/>
    </source>
</evidence>
<sequence>MRYFRSIASTSGTDSNLLFLSTNIVLERVVPEYSTSFIVLRNKTRVTDSELATGFWIFGPHQISDVG</sequence>
<protein>
    <submittedName>
        <fullName evidence="1">Uncharacterized protein</fullName>
    </submittedName>
</protein>
<proteinExistence type="predicted"/>
<comment type="caution">
    <text evidence="1">The sequence shown here is derived from an EMBL/GenBank/DDBJ whole genome shotgun (WGS) entry which is preliminary data.</text>
</comment>